<evidence type="ECO:0000256" key="2">
    <source>
        <dbReference type="ARBA" id="ARBA00010708"/>
    </source>
</evidence>
<dbReference type="PANTHER" id="PTHR45866:SF1">
    <property type="entry name" value="DNA GYRASE SUBUNIT B, MITOCHONDRIAL"/>
    <property type="match status" value="1"/>
</dbReference>
<organism evidence="9 10">
    <name type="scientific">Kordia aestuariivivens</name>
    <dbReference type="NCBI Taxonomy" id="2759037"/>
    <lineage>
        <taxon>Bacteria</taxon>
        <taxon>Pseudomonadati</taxon>
        <taxon>Bacteroidota</taxon>
        <taxon>Flavobacteriia</taxon>
        <taxon>Flavobacteriales</taxon>
        <taxon>Flavobacteriaceae</taxon>
        <taxon>Kordia</taxon>
    </lineage>
</organism>
<evidence type="ECO:0000256" key="6">
    <source>
        <dbReference type="ARBA" id="ARBA00023029"/>
    </source>
</evidence>
<reference evidence="9 10" key="1">
    <citation type="submission" date="2020-07" db="EMBL/GenBank/DDBJ databases">
        <title>Description of Kordia aestuariivivens sp. nov., isolated from a tidal flat.</title>
        <authorList>
            <person name="Park S."/>
            <person name="Yoon J.-H."/>
        </authorList>
    </citation>
    <scope>NUCLEOTIDE SEQUENCE [LARGE SCALE GENOMIC DNA]</scope>
    <source>
        <strain evidence="9 10">YSTF-M3</strain>
    </source>
</reference>
<sequence length="330" mass="38261">MSEENKYSKDSIQPIVNPIEHVRKRPGMYIGRVDEIGNLRIISFLFEYLVSHSKWSKTNFVYLQNDTFQIALDSVLNFELTPENINSSGYEMYTLPALSETCMIQSNGKELMYEKGELISEKEVTKANELRITFKFDTAILRSKKLPEYLLLNFFKRYTFLYPEKQIHVFENEQIITSLLSNGLLDWFAVKSFESELLMKPFQFFIEGETIDLKAEIVFSVHNGKETFSTITLPRADVIIDNGTHTKGFLNGFYKAIKEIRGEAPCEIEFTEYRNLIGVFKLSYPNIRFYGPTRNEVGSEELVEVFENATYEKLIANSSFRKTILDLFGS</sequence>
<evidence type="ECO:0000256" key="4">
    <source>
        <dbReference type="ARBA" id="ARBA00022741"/>
    </source>
</evidence>
<name>A0ABR7Q6H2_9FLAO</name>
<dbReference type="InterPro" id="IPR036890">
    <property type="entry name" value="HATPase_C_sf"/>
</dbReference>
<keyword evidence="5" id="KW-0067">ATP-binding</keyword>
<keyword evidence="7" id="KW-0238">DNA-binding</keyword>
<dbReference type="EC" id="5.6.2.2" evidence="3"/>
<evidence type="ECO:0000256" key="7">
    <source>
        <dbReference type="ARBA" id="ARBA00023125"/>
    </source>
</evidence>
<evidence type="ECO:0000313" key="10">
    <source>
        <dbReference type="Proteomes" id="UP000619238"/>
    </source>
</evidence>
<dbReference type="RefSeq" id="WP_187561218.1">
    <property type="nucleotide sequence ID" value="NZ_JACGWS010000003.1"/>
</dbReference>
<comment type="similarity">
    <text evidence="2">Belongs to the type II topoisomerase GyrB family.</text>
</comment>
<keyword evidence="4" id="KW-0547">Nucleotide-binding</keyword>
<dbReference type="Proteomes" id="UP000619238">
    <property type="component" value="Unassembled WGS sequence"/>
</dbReference>
<accession>A0ABR7Q6H2</accession>
<keyword evidence="8" id="KW-0413">Isomerase</keyword>
<evidence type="ECO:0000256" key="8">
    <source>
        <dbReference type="ARBA" id="ARBA00023235"/>
    </source>
</evidence>
<keyword evidence="10" id="KW-1185">Reference proteome</keyword>
<dbReference type="Gene3D" id="3.30.230.10">
    <property type="match status" value="1"/>
</dbReference>
<dbReference type="InterPro" id="IPR014721">
    <property type="entry name" value="Ribsml_uS5_D2-typ_fold_subgr"/>
</dbReference>
<comment type="catalytic activity">
    <reaction evidence="1">
        <text>ATP-dependent breakage, passage and rejoining of double-stranded DNA.</text>
        <dbReference type="EC" id="5.6.2.2"/>
    </reaction>
</comment>
<evidence type="ECO:0000256" key="3">
    <source>
        <dbReference type="ARBA" id="ARBA00012895"/>
    </source>
</evidence>
<dbReference type="EMBL" id="JACGWS010000003">
    <property type="protein sequence ID" value="MBC8754167.1"/>
    <property type="molecule type" value="Genomic_DNA"/>
</dbReference>
<keyword evidence="6" id="KW-0799">Topoisomerase</keyword>
<dbReference type="Gene3D" id="3.30.565.10">
    <property type="entry name" value="Histidine kinase-like ATPase, C-terminal domain"/>
    <property type="match status" value="1"/>
</dbReference>
<evidence type="ECO:0000256" key="5">
    <source>
        <dbReference type="ARBA" id="ARBA00022840"/>
    </source>
</evidence>
<evidence type="ECO:0000256" key="1">
    <source>
        <dbReference type="ARBA" id="ARBA00000185"/>
    </source>
</evidence>
<gene>
    <name evidence="9" type="ORF">H2O64_05755</name>
</gene>
<proteinExistence type="inferred from homology"/>
<comment type="caution">
    <text evidence="9">The sequence shown here is derived from an EMBL/GenBank/DDBJ whole genome shotgun (WGS) entry which is preliminary data.</text>
</comment>
<protein>
    <recommendedName>
        <fullName evidence="3">DNA topoisomerase (ATP-hydrolyzing)</fullName>
        <ecNumber evidence="3">5.6.2.2</ecNumber>
    </recommendedName>
</protein>
<evidence type="ECO:0000313" key="9">
    <source>
        <dbReference type="EMBL" id="MBC8754167.1"/>
    </source>
</evidence>
<dbReference type="PANTHER" id="PTHR45866">
    <property type="entry name" value="DNA GYRASE/TOPOISOMERASE SUBUNIT B"/>
    <property type="match status" value="1"/>
</dbReference>